<gene>
    <name evidence="1" type="ORF">DSO57_1004557</name>
</gene>
<protein>
    <submittedName>
        <fullName evidence="1">Uncharacterized protein</fullName>
    </submittedName>
</protein>
<evidence type="ECO:0000313" key="2">
    <source>
        <dbReference type="Proteomes" id="UP001165960"/>
    </source>
</evidence>
<dbReference type="EMBL" id="QTSX02005691">
    <property type="protein sequence ID" value="KAJ9059245.1"/>
    <property type="molecule type" value="Genomic_DNA"/>
</dbReference>
<reference evidence="1" key="1">
    <citation type="submission" date="2022-04" db="EMBL/GenBank/DDBJ databases">
        <title>Genome of the entomopathogenic fungus Entomophthora muscae.</title>
        <authorList>
            <person name="Elya C."/>
            <person name="Lovett B.R."/>
            <person name="Lee E."/>
            <person name="Macias A.M."/>
            <person name="Hajek A.E."/>
            <person name="De Bivort B.L."/>
            <person name="Kasson M.T."/>
            <person name="De Fine Licht H.H."/>
            <person name="Stajich J.E."/>
        </authorList>
    </citation>
    <scope>NUCLEOTIDE SEQUENCE</scope>
    <source>
        <strain evidence="1">Berkeley</strain>
    </source>
</reference>
<proteinExistence type="predicted"/>
<accession>A0ACC2SAB7</accession>
<dbReference type="Proteomes" id="UP001165960">
    <property type="component" value="Unassembled WGS sequence"/>
</dbReference>
<comment type="caution">
    <text evidence="1">The sequence shown here is derived from an EMBL/GenBank/DDBJ whole genome shotgun (WGS) entry which is preliminary data.</text>
</comment>
<keyword evidence="2" id="KW-1185">Reference proteome</keyword>
<evidence type="ECO:0000313" key="1">
    <source>
        <dbReference type="EMBL" id="KAJ9059245.1"/>
    </source>
</evidence>
<organism evidence="1 2">
    <name type="scientific">Entomophthora muscae</name>
    <dbReference type="NCBI Taxonomy" id="34485"/>
    <lineage>
        <taxon>Eukaryota</taxon>
        <taxon>Fungi</taxon>
        <taxon>Fungi incertae sedis</taxon>
        <taxon>Zoopagomycota</taxon>
        <taxon>Entomophthoromycotina</taxon>
        <taxon>Entomophthoromycetes</taxon>
        <taxon>Entomophthorales</taxon>
        <taxon>Entomophthoraceae</taxon>
        <taxon>Entomophthora</taxon>
    </lineage>
</organism>
<sequence length="156" mass="17943">MTPMYSVPEKTKKDMEKKSVERETILLKQESFQVRDEIWVVNHNQRKLDPGLRGQGIFMEVKPNNTYLIKELNVCTMIPFASEKQGQHSVTPNSLYPTPNWINIKLVSPKLSTKLPRFTFTTPHVSQPIPESGWTPKGEAGWAWKAMYAIDAIQTR</sequence>
<name>A0ACC2SAB7_9FUNG</name>